<dbReference type="PROSITE" id="PS51371">
    <property type="entry name" value="CBS"/>
    <property type="match status" value="2"/>
</dbReference>
<proteinExistence type="predicted"/>
<organism evidence="6">
    <name type="scientific">Candidatus Syntropharchaeum butanivorans</name>
    <dbReference type="NCBI Taxonomy" id="1839936"/>
    <lineage>
        <taxon>Archaea</taxon>
        <taxon>Methanobacteriati</taxon>
        <taxon>Methanobacteriota</taxon>
        <taxon>Stenosarchaea group</taxon>
        <taxon>Methanomicrobia</taxon>
        <taxon>Methanosarcinales</taxon>
        <taxon>ANME-2 cluster</taxon>
        <taxon>Candidatus Syntropharchaeum</taxon>
    </lineage>
</organism>
<feature type="domain" description="CBS" evidence="5">
    <location>
        <begin position="8"/>
        <end position="68"/>
    </location>
</feature>
<evidence type="ECO:0000256" key="1">
    <source>
        <dbReference type="ARBA" id="ARBA00022605"/>
    </source>
</evidence>
<dbReference type="SMART" id="SM00116">
    <property type="entry name" value="CBS"/>
    <property type="match status" value="2"/>
</dbReference>
<feature type="domain" description="CBS" evidence="5">
    <location>
        <begin position="70"/>
        <end position="126"/>
    </location>
</feature>
<reference evidence="6" key="1">
    <citation type="journal article" date="2020" name="mSystems">
        <title>Genome- and Community-Level Interaction Insights into Carbon Utilization and Element Cycling Functions of Hydrothermarchaeota in Hydrothermal Sediment.</title>
        <authorList>
            <person name="Zhou Z."/>
            <person name="Liu Y."/>
            <person name="Xu W."/>
            <person name="Pan J."/>
            <person name="Luo Z.H."/>
            <person name="Li M."/>
        </authorList>
    </citation>
    <scope>NUCLEOTIDE SEQUENCE [LARGE SCALE GENOMIC DNA]</scope>
    <source>
        <strain evidence="6">HyVt-386</strain>
    </source>
</reference>
<dbReference type="Gene3D" id="3.90.1530.10">
    <property type="entry name" value="Conserved hypothetical protein from pyrococcus furiosus pfu- 392566-001, ParB domain"/>
    <property type="match status" value="1"/>
</dbReference>
<evidence type="ECO:0000259" key="5">
    <source>
        <dbReference type="PROSITE" id="PS51371"/>
    </source>
</evidence>
<dbReference type="GO" id="GO:0009086">
    <property type="term" value="P:methionine biosynthetic process"/>
    <property type="evidence" value="ECO:0007669"/>
    <property type="project" value="UniProtKB-KW"/>
</dbReference>
<dbReference type="SMART" id="SM00470">
    <property type="entry name" value="ParB"/>
    <property type="match status" value="1"/>
</dbReference>
<name>A0A7J2S4Y8_9EURY</name>
<protein>
    <submittedName>
        <fullName evidence="6">CBS domain-containing protein</fullName>
    </submittedName>
</protein>
<evidence type="ECO:0000256" key="4">
    <source>
        <dbReference type="PROSITE-ProRule" id="PRU00703"/>
    </source>
</evidence>
<gene>
    <name evidence="6" type="ORF">ENI32_07180</name>
</gene>
<dbReference type="InterPro" id="IPR051257">
    <property type="entry name" value="Diverse_CBS-Domain"/>
</dbReference>
<accession>A0A7J2S4Y8</accession>
<dbReference type="Proteomes" id="UP000885936">
    <property type="component" value="Unassembled WGS sequence"/>
</dbReference>
<evidence type="ECO:0000256" key="3">
    <source>
        <dbReference type="ARBA" id="ARBA00023167"/>
    </source>
</evidence>
<evidence type="ECO:0000256" key="2">
    <source>
        <dbReference type="ARBA" id="ARBA00023122"/>
    </source>
</evidence>
<dbReference type="EMBL" id="DRIE01000119">
    <property type="protein sequence ID" value="HEC57640.1"/>
    <property type="molecule type" value="Genomic_DNA"/>
</dbReference>
<dbReference type="PANTHER" id="PTHR43080">
    <property type="entry name" value="CBS DOMAIN-CONTAINING PROTEIN CBSX3, MITOCHONDRIAL"/>
    <property type="match status" value="1"/>
</dbReference>
<dbReference type="Gene3D" id="3.10.580.10">
    <property type="entry name" value="CBS-domain"/>
    <property type="match status" value="1"/>
</dbReference>
<keyword evidence="1" id="KW-0028">Amino-acid biosynthesis</keyword>
<dbReference type="SUPFAM" id="SSF54631">
    <property type="entry name" value="CBS-domain pair"/>
    <property type="match status" value="1"/>
</dbReference>
<keyword evidence="2 4" id="KW-0129">CBS domain</keyword>
<dbReference type="PANTHER" id="PTHR43080:SF2">
    <property type="entry name" value="CBS DOMAIN-CONTAINING PROTEIN"/>
    <property type="match status" value="1"/>
</dbReference>
<dbReference type="InterPro" id="IPR003115">
    <property type="entry name" value="ParB_N"/>
</dbReference>
<dbReference type="InterPro" id="IPR036086">
    <property type="entry name" value="ParB/Sulfiredoxin_sf"/>
</dbReference>
<evidence type="ECO:0000313" key="6">
    <source>
        <dbReference type="EMBL" id="HEC57640.1"/>
    </source>
</evidence>
<sequence>MIRVKDYMSEHTIAFPPNKSVVKAIEVMKALDHDGLPVIAEEGGEKQLVGIITLKNLIGADPDDPIERVMTRDLVTVTPEESIVSVAGMMAYNHIHHLPVVEDGRLVGFLTTTDILRACVENMISENVERIIETFRSLNRHITVRQGRTRVEGLIPTQKYLDLSELQLRRSEFNKGIIYPIIITKKNGKEYIIDGHHRAYVAYERGIEEVPVFIIEGNLRITETGDQLGLTLGELEIIDL</sequence>
<dbReference type="InterPro" id="IPR046342">
    <property type="entry name" value="CBS_dom_sf"/>
</dbReference>
<dbReference type="Pfam" id="PF00571">
    <property type="entry name" value="CBS"/>
    <property type="match status" value="2"/>
</dbReference>
<dbReference type="AlphaFoldDB" id="A0A7J2S4Y8"/>
<keyword evidence="3" id="KW-0486">Methionine biosynthesis</keyword>
<dbReference type="InterPro" id="IPR000644">
    <property type="entry name" value="CBS_dom"/>
</dbReference>
<dbReference type="SUPFAM" id="SSF110849">
    <property type="entry name" value="ParB/Sulfiredoxin"/>
    <property type="match status" value="1"/>
</dbReference>
<comment type="caution">
    <text evidence="6">The sequence shown here is derived from an EMBL/GenBank/DDBJ whole genome shotgun (WGS) entry which is preliminary data.</text>
</comment>